<reference evidence="1" key="1">
    <citation type="submission" date="2020-02" db="EMBL/GenBank/DDBJ databases">
        <authorList>
            <person name="Meier V. D."/>
        </authorList>
    </citation>
    <scope>NUCLEOTIDE SEQUENCE</scope>
    <source>
        <strain evidence="1">AVDCRST_MAG37</strain>
    </source>
</reference>
<protein>
    <submittedName>
        <fullName evidence="1">Uncharacterized protein</fullName>
    </submittedName>
</protein>
<feature type="non-terminal residue" evidence="1">
    <location>
        <position position="1"/>
    </location>
</feature>
<organism evidence="1">
    <name type="scientific">uncultured Rubrobacteraceae bacterium</name>
    <dbReference type="NCBI Taxonomy" id="349277"/>
    <lineage>
        <taxon>Bacteria</taxon>
        <taxon>Bacillati</taxon>
        <taxon>Actinomycetota</taxon>
        <taxon>Rubrobacteria</taxon>
        <taxon>Rubrobacterales</taxon>
        <taxon>Rubrobacteraceae</taxon>
        <taxon>environmental samples</taxon>
    </lineage>
</organism>
<accession>A0A6J4QEU6</accession>
<feature type="non-terminal residue" evidence="1">
    <location>
        <position position="45"/>
    </location>
</feature>
<proteinExistence type="predicted"/>
<evidence type="ECO:0000313" key="1">
    <source>
        <dbReference type="EMBL" id="CAA9435884.1"/>
    </source>
</evidence>
<gene>
    <name evidence="1" type="ORF">AVDCRST_MAG37-958</name>
</gene>
<name>A0A6J4QEU6_9ACTN</name>
<dbReference type="EMBL" id="CADCVD010000037">
    <property type="protein sequence ID" value="CAA9435884.1"/>
    <property type="molecule type" value="Genomic_DNA"/>
</dbReference>
<sequence length="45" mass="5149">GGEAQVYPHTEDPGPDPGRVAYRGDPHLLRTLWLHQQQDWRVLSV</sequence>
<dbReference type="AlphaFoldDB" id="A0A6J4QEU6"/>